<accession>A0A382LMC8</accession>
<evidence type="ECO:0000313" key="1">
    <source>
        <dbReference type="EMBL" id="SVC37918.1"/>
    </source>
</evidence>
<sequence length="60" mass="7235">MLTVLKRLKEQTDSEWGFHEIMLDKTPGGFQRELDWAGRYKRRNADPKQKHEYKVEVTNE</sequence>
<organism evidence="1">
    <name type="scientific">marine metagenome</name>
    <dbReference type="NCBI Taxonomy" id="408172"/>
    <lineage>
        <taxon>unclassified sequences</taxon>
        <taxon>metagenomes</taxon>
        <taxon>ecological metagenomes</taxon>
    </lineage>
</organism>
<reference evidence="1" key="1">
    <citation type="submission" date="2018-05" db="EMBL/GenBank/DDBJ databases">
        <authorList>
            <person name="Lanie J.A."/>
            <person name="Ng W.-L."/>
            <person name="Kazmierczak K.M."/>
            <person name="Andrzejewski T.M."/>
            <person name="Davidsen T.M."/>
            <person name="Wayne K.J."/>
            <person name="Tettelin H."/>
            <person name="Glass J.I."/>
            <person name="Rusch D."/>
            <person name="Podicherti R."/>
            <person name="Tsui H.-C.T."/>
            <person name="Winkler M.E."/>
        </authorList>
    </citation>
    <scope>NUCLEOTIDE SEQUENCE</scope>
</reference>
<gene>
    <name evidence="1" type="ORF">METZ01_LOCUS290772</name>
</gene>
<dbReference type="EMBL" id="UINC01088039">
    <property type="protein sequence ID" value="SVC37918.1"/>
    <property type="molecule type" value="Genomic_DNA"/>
</dbReference>
<dbReference type="AlphaFoldDB" id="A0A382LMC8"/>
<name>A0A382LMC8_9ZZZZ</name>
<protein>
    <submittedName>
        <fullName evidence="1">Uncharacterized protein</fullName>
    </submittedName>
</protein>
<proteinExistence type="predicted"/>